<dbReference type="Proteomes" id="UP000019666">
    <property type="component" value="Unassembled WGS sequence"/>
</dbReference>
<evidence type="ECO:0000256" key="1">
    <source>
        <dbReference type="ARBA" id="ARBA00008416"/>
    </source>
</evidence>
<dbReference type="PATRIC" id="fig|442562.3.peg.4056"/>
<dbReference type="PANTHER" id="PTHR13903:SF8">
    <property type="entry name" value="PIRIN"/>
    <property type="match status" value="1"/>
</dbReference>
<dbReference type="SUPFAM" id="SSF51182">
    <property type="entry name" value="RmlC-like cupins"/>
    <property type="match status" value="1"/>
</dbReference>
<dbReference type="Pfam" id="PF02678">
    <property type="entry name" value="Pirin"/>
    <property type="match status" value="1"/>
</dbReference>
<dbReference type="PANTHER" id="PTHR13903">
    <property type="entry name" value="PIRIN-RELATED"/>
    <property type="match status" value="1"/>
</dbReference>
<evidence type="ECO:0000313" key="6">
    <source>
        <dbReference type="EMBL" id="EYD74337.1"/>
    </source>
</evidence>
<dbReference type="CDD" id="cd02247">
    <property type="entry name" value="cupin_pirin_C"/>
    <property type="match status" value="1"/>
</dbReference>
<dbReference type="AlphaFoldDB" id="A0A017HIJ5"/>
<dbReference type="STRING" id="442562.Rumeso_04118"/>
<comment type="similarity">
    <text evidence="1 3">Belongs to the pirin family.</text>
</comment>
<comment type="cofactor">
    <cofactor evidence="2">
        <name>Fe cation</name>
        <dbReference type="ChEBI" id="CHEBI:24875"/>
    </cofactor>
    <text evidence="2">Binds 1 Fe cation per subunit.</text>
</comment>
<evidence type="ECO:0000259" key="5">
    <source>
        <dbReference type="Pfam" id="PF05726"/>
    </source>
</evidence>
<organism evidence="6 7">
    <name type="scientific">Rubellimicrobium mesophilum DSM 19309</name>
    <dbReference type="NCBI Taxonomy" id="442562"/>
    <lineage>
        <taxon>Bacteria</taxon>
        <taxon>Pseudomonadati</taxon>
        <taxon>Pseudomonadota</taxon>
        <taxon>Alphaproteobacteria</taxon>
        <taxon>Rhodobacterales</taxon>
        <taxon>Roseobacteraceae</taxon>
        <taxon>Rubellimicrobium</taxon>
    </lineage>
</organism>
<name>A0A017HIJ5_9RHOB</name>
<dbReference type="CDD" id="cd02909">
    <property type="entry name" value="cupin_pirin_N"/>
    <property type="match status" value="1"/>
</dbReference>
<evidence type="ECO:0000313" key="7">
    <source>
        <dbReference type="Proteomes" id="UP000019666"/>
    </source>
</evidence>
<comment type="caution">
    <text evidence="6">The sequence shown here is derived from an EMBL/GenBank/DDBJ whole genome shotgun (WGS) entry which is preliminary data.</text>
</comment>
<feature type="domain" description="Pirin C-terminal" evidence="5">
    <location>
        <begin position="192"/>
        <end position="291"/>
    </location>
</feature>
<feature type="binding site" evidence="2">
    <location>
        <position position="117"/>
    </location>
    <ligand>
        <name>Fe cation</name>
        <dbReference type="ChEBI" id="CHEBI:24875"/>
    </ligand>
</feature>
<dbReference type="InterPro" id="IPR003829">
    <property type="entry name" value="Pirin_N_dom"/>
</dbReference>
<dbReference type="InterPro" id="IPR012093">
    <property type="entry name" value="Pirin"/>
</dbReference>
<feature type="binding site" evidence="2">
    <location>
        <position position="119"/>
    </location>
    <ligand>
        <name>Fe cation</name>
        <dbReference type="ChEBI" id="CHEBI:24875"/>
    </ligand>
</feature>
<keyword evidence="7" id="KW-1185">Reference proteome</keyword>
<reference evidence="6 7" key="1">
    <citation type="submission" date="2013-02" db="EMBL/GenBank/DDBJ databases">
        <authorList>
            <person name="Fiebig A."/>
            <person name="Goeker M."/>
            <person name="Klenk H.-P.P."/>
        </authorList>
    </citation>
    <scope>NUCLEOTIDE SEQUENCE [LARGE SCALE GENOMIC DNA]</scope>
    <source>
        <strain evidence="6 7">DSM 19309</strain>
    </source>
</reference>
<proteinExistence type="inferred from homology"/>
<dbReference type="HOGENOM" id="CLU_045717_1_1_5"/>
<dbReference type="EMBL" id="AOSK01000117">
    <property type="protein sequence ID" value="EYD74337.1"/>
    <property type="molecule type" value="Genomic_DNA"/>
</dbReference>
<feature type="domain" description="Pirin N-terminal" evidence="4">
    <location>
        <begin position="34"/>
        <end position="139"/>
    </location>
</feature>
<keyword evidence="2" id="KW-0408">Iron</keyword>
<dbReference type="Pfam" id="PF05726">
    <property type="entry name" value="Pirin_C"/>
    <property type="match status" value="1"/>
</dbReference>
<evidence type="ECO:0000256" key="3">
    <source>
        <dbReference type="RuleBase" id="RU003457"/>
    </source>
</evidence>
<dbReference type="OrthoDB" id="9780903at2"/>
<evidence type="ECO:0000259" key="4">
    <source>
        <dbReference type="Pfam" id="PF02678"/>
    </source>
</evidence>
<evidence type="ECO:0000256" key="2">
    <source>
        <dbReference type="PIRSR" id="PIRSR006232-1"/>
    </source>
</evidence>
<dbReference type="InterPro" id="IPR011051">
    <property type="entry name" value="RmlC_Cupin_sf"/>
</dbReference>
<dbReference type="RefSeq" id="WP_037282766.1">
    <property type="nucleotide sequence ID" value="NZ_KK088609.1"/>
</dbReference>
<keyword evidence="2" id="KW-0479">Metal-binding</keyword>
<dbReference type="Gene3D" id="2.60.120.10">
    <property type="entry name" value="Jelly Rolls"/>
    <property type="match status" value="2"/>
</dbReference>
<accession>A0A017HIJ5</accession>
<dbReference type="InterPro" id="IPR014710">
    <property type="entry name" value="RmlC-like_jellyroll"/>
</dbReference>
<feature type="binding site" evidence="2">
    <location>
        <position position="73"/>
    </location>
    <ligand>
        <name>Fe cation</name>
        <dbReference type="ChEBI" id="CHEBI:24875"/>
    </ligand>
</feature>
<feature type="binding site" evidence="2">
    <location>
        <position position="75"/>
    </location>
    <ligand>
        <name>Fe cation</name>
        <dbReference type="ChEBI" id="CHEBI:24875"/>
    </ligand>
</feature>
<dbReference type="GO" id="GO:0046872">
    <property type="term" value="F:metal ion binding"/>
    <property type="evidence" value="ECO:0007669"/>
    <property type="project" value="UniProtKB-KW"/>
</dbReference>
<gene>
    <name evidence="6" type="ORF">Rumeso_04118</name>
</gene>
<dbReference type="PIRSF" id="PIRSF006232">
    <property type="entry name" value="Pirin"/>
    <property type="match status" value="1"/>
</dbReference>
<sequence length="313" mass="34647">MSWQPSDDPRPGDAFACDAIETVIVPRARDLGGFEVRRALPSARRQMVGPFIFFDQMGPAEFRLGDGLDVRPHPHIGLSTVTYLFDGEIMHRDSLGTELPIRPGELNWMTAGRGIVHSERTASQLRATGPRLFGLQSWVALSARDEERTPDFVHYDAGQMPVLTGDGTTVRVIAGSVLGASSPVRTSSPLFYADVTLAAGRSIPLDPNYEERAIYTVSGEVEIAGDAFGPMQLLVFRPGDRITIRARTDARFMMLGGEPMDGPRIIWWNFVSSRKDRIEQAKADWKAARFDTVPGDPEFIPLPEPEPEPVRYP</sequence>
<dbReference type="InterPro" id="IPR008778">
    <property type="entry name" value="Pirin_C_dom"/>
</dbReference>
<protein>
    <submittedName>
        <fullName evidence="6">Pirin-related protein</fullName>
    </submittedName>
</protein>